<reference evidence="17 18" key="1">
    <citation type="journal article" date="2017" name="Mol. Plant">
        <title>The Genome of Medicinal Plant Macleaya cordata Provides New Insights into Benzylisoquinoline Alkaloids Metabolism.</title>
        <authorList>
            <person name="Liu X."/>
            <person name="Liu Y."/>
            <person name="Huang P."/>
            <person name="Ma Y."/>
            <person name="Qing Z."/>
            <person name="Tang Q."/>
            <person name="Cao H."/>
            <person name="Cheng P."/>
            <person name="Zheng Y."/>
            <person name="Yuan Z."/>
            <person name="Zhou Y."/>
            <person name="Liu J."/>
            <person name="Tang Z."/>
            <person name="Zhuo Y."/>
            <person name="Zhang Y."/>
            <person name="Yu L."/>
            <person name="Huang J."/>
            <person name="Yang P."/>
            <person name="Peng Q."/>
            <person name="Zhang J."/>
            <person name="Jiang W."/>
            <person name="Zhang Z."/>
            <person name="Lin K."/>
            <person name="Ro D.K."/>
            <person name="Chen X."/>
            <person name="Xiong X."/>
            <person name="Shang Y."/>
            <person name="Huang S."/>
            <person name="Zeng J."/>
        </authorList>
    </citation>
    <scope>NUCLEOTIDE SEQUENCE [LARGE SCALE GENOMIC DNA]</scope>
    <source>
        <strain evidence="18">cv. BLH2017</strain>
        <tissue evidence="17">Root</tissue>
    </source>
</reference>
<gene>
    <name evidence="17" type="ORF">BVC80_1835g694</name>
</gene>
<dbReference type="GO" id="GO:0000723">
    <property type="term" value="P:telomere maintenance"/>
    <property type="evidence" value="ECO:0007669"/>
    <property type="project" value="TreeGrafter"/>
</dbReference>
<dbReference type="GO" id="GO:0000724">
    <property type="term" value="P:double-strand break repair via homologous recombination"/>
    <property type="evidence" value="ECO:0007669"/>
    <property type="project" value="TreeGrafter"/>
</dbReference>
<keyword evidence="6" id="KW-0227">DNA damage</keyword>
<dbReference type="Pfam" id="PF08423">
    <property type="entry name" value="Rad51"/>
    <property type="match status" value="1"/>
</dbReference>
<comment type="caution">
    <text evidence="17">The sequence shown here is derived from an EMBL/GenBank/DDBJ whole genome shotgun (WGS) entry which is preliminary data.</text>
</comment>
<evidence type="ECO:0000256" key="12">
    <source>
        <dbReference type="ARBA" id="ARBA00023204"/>
    </source>
</evidence>
<dbReference type="AlphaFoldDB" id="A0A200R694"/>
<evidence type="ECO:0000256" key="10">
    <source>
        <dbReference type="ARBA" id="ARBA00023157"/>
    </source>
</evidence>
<keyword evidence="12" id="KW-0234">DNA repair</keyword>
<sequence length="822" mass="90737">MEIDLTPRLAKTVYGGEGGSYFSWSPSELPMLREGNIGASKIALQKNGLALPSYSDSAKVAYVLQGSGRAGIVLPEAEKEKVIAIKKGDAIALPFGVVTWWYNKDDTELVVLFLGDTSKGHKAGEFTEFSLTGSNGIFTGFSTEFVGRAWDLEEDKVKALVGSQKSSGIVKLSDGVNMPEPNEEDRKGMALNCEEAPLEVDIKNGGRVVVLNTQNLPLVGEVGLGADLVRLDEGAMCSPGFSCDSAFQVTYIVRGSGRVQVVGVDGKRVLETRVTAGNLFIVPRFFVVSKIDDGKGMEWFSIITTPNPIFTHLAGRTSVWKALSPQVLEASFNVAPEVEKHFRLDKIQTLKMPPLESLEREFPVIDTNFQQFCASHGIFSVEDFLVHDIYVLVALAERQSTSNKLKQGITQILSIIDIQHQPWFNGVELLNDARQNKHILSTECEGIDLLLQGGLREGQLTELVGPSSSGKTQVCLQAASNVAYKYMGAVMFLDTCNSFSPKRVACFIDQLLGPSHKQVKHESFERTMNNILCHSVFDIFGLFDVLHQLELKLKSKVMTGDSKVRLLIIDSISSLITPILGGNSPQGHSLMISAGFLLKKLAHEYNLSVLVTNHMVGGERGIPKPALGESWKSVPHVRLLLSRDQVGNKCSMSILKHPHMALDDDDDDDDDERRRVLVIRQKRLMKWGGSYQEREESRGLKREGIQKLGEPLVKCGAGTVVGTTREASVQHLIEKCLLFHMTQEECMEALSKHANIKPVITSTVWKELEKENKDFFEAYARNRSGDRMSELETTQKLQKILSDSSSTNCRSSGSQDDNDNDD</sequence>
<dbReference type="PRINTS" id="PR00439">
    <property type="entry name" value="11SGLOBULIN"/>
</dbReference>
<evidence type="ECO:0000256" key="1">
    <source>
        <dbReference type="ARBA" id="ARBA00004123"/>
    </source>
</evidence>
<organism evidence="17 18">
    <name type="scientific">Macleaya cordata</name>
    <name type="common">Five-seeded plume-poppy</name>
    <name type="synonym">Bocconia cordata</name>
    <dbReference type="NCBI Taxonomy" id="56857"/>
    <lineage>
        <taxon>Eukaryota</taxon>
        <taxon>Viridiplantae</taxon>
        <taxon>Streptophyta</taxon>
        <taxon>Embryophyta</taxon>
        <taxon>Tracheophyta</taxon>
        <taxon>Spermatophyta</taxon>
        <taxon>Magnoliopsida</taxon>
        <taxon>Ranunculales</taxon>
        <taxon>Papaveraceae</taxon>
        <taxon>Papaveroideae</taxon>
        <taxon>Macleaya</taxon>
    </lineage>
</organism>
<keyword evidence="11" id="KW-0233">DNA recombination</keyword>
<dbReference type="GO" id="GO:0007131">
    <property type="term" value="P:reciprocal meiotic recombination"/>
    <property type="evidence" value="ECO:0007669"/>
    <property type="project" value="TreeGrafter"/>
</dbReference>
<protein>
    <submittedName>
        <fullName evidence="17">11-S seed storage protein</fullName>
    </submittedName>
</protein>
<dbReference type="PANTHER" id="PTHR46457:SF1">
    <property type="entry name" value="DNA REPAIR PROTEIN RAD51 HOMOLOG 4"/>
    <property type="match status" value="1"/>
</dbReference>
<dbReference type="GO" id="GO:0000400">
    <property type="term" value="F:four-way junction DNA binding"/>
    <property type="evidence" value="ECO:0007669"/>
    <property type="project" value="TreeGrafter"/>
</dbReference>
<dbReference type="CDD" id="cd19489">
    <property type="entry name" value="Rad51D"/>
    <property type="match status" value="1"/>
</dbReference>
<dbReference type="GO" id="GO:0033063">
    <property type="term" value="C:Rad51B-Rad51C-Rad51D-XRCC2 complex"/>
    <property type="evidence" value="ECO:0007669"/>
    <property type="project" value="TreeGrafter"/>
</dbReference>
<dbReference type="STRING" id="56857.A0A200R694"/>
<evidence type="ECO:0000256" key="8">
    <source>
        <dbReference type="ARBA" id="ARBA00023125"/>
    </source>
</evidence>
<dbReference type="InterPro" id="IPR013632">
    <property type="entry name" value="Rad51_C"/>
</dbReference>
<dbReference type="SUPFAM" id="SSF52540">
    <property type="entry name" value="P-loop containing nucleoside triphosphate hydrolases"/>
    <property type="match status" value="1"/>
</dbReference>
<evidence type="ECO:0000259" key="16">
    <source>
        <dbReference type="PROSITE" id="PS50162"/>
    </source>
</evidence>
<dbReference type="InterPro" id="IPR011051">
    <property type="entry name" value="RmlC_Cupin_sf"/>
</dbReference>
<comment type="similarity">
    <text evidence="3">Belongs to the 11S seed storage protein (globulins) family.</text>
</comment>
<keyword evidence="4" id="KW-0547">Nucleotide-binding</keyword>
<keyword evidence="18" id="KW-1185">Reference proteome</keyword>
<proteinExistence type="inferred from homology"/>
<dbReference type="OrthoDB" id="336321at2759"/>
<dbReference type="GO" id="GO:0042148">
    <property type="term" value="P:DNA strand invasion"/>
    <property type="evidence" value="ECO:0007669"/>
    <property type="project" value="TreeGrafter"/>
</dbReference>
<dbReference type="Gene3D" id="2.60.120.10">
    <property type="entry name" value="Jelly Rolls"/>
    <property type="match status" value="2"/>
</dbReference>
<feature type="compositionally biased region" description="Polar residues" evidence="15">
    <location>
        <begin position="791"/>
        <end position="815"/>
    </location>
</feature>
<dbReference type="InterPro" id="IPR047323">
    <property type="entry name" value="Rad51D_C"/>
</dbReference>
<dbReference type="GO" id="GO:0140664">
    <property type="term" value="F:ATP-dependent DNA damage sensor activity"/>
    <property type="evidence" value="ECO:0007669"/>
    <property type="project" value="InterPro"/>
</dbReference>
<name>A0A200R694_MACCD</name>
<evidence type="ECO:0000313" key="17">
    <source>
        <dbReference type="EMBL" id="OVA18262.1"/>
    </source>
</evidence>
<dbReference type="PANTHER" id="PTHR46457">
    <property type="entry name" value="DNA REPAIR PROTEIN RAD51 HOMOLOG 4"/>
    <property type="match status" value="1"/>
</dbReference>
<keyword evidence="9" id="KW-0708">Seed storage protein</keyword>
<dbReference type="GO" id="GO:0045735">
    <property type="term" value="F:nutrient reservoir activity"/>
    <property type="evidence" value="ECO:0007669"/>
    <property type="project" value="UniProtKB-KW"/>
</dbReference>
<dbReference type="SUPFAM" id="SSF51182">
    <property type="entry name" value="RmlC-like cupins"/>
    <property type="match status" value="1"/>
</dbReference>
<comment type="similarity">
    <text evidence="2">Belongs to the RecA family. RAD51 subfamily.</text>
</comment>
<keyword evidence="5" id="KW-0758">Storage protein</keyword>
<dbReference type="InterPro" id="IPR020588">
    <property type="entry name" value="RecA_ATP-bd"/>
</dbReference>
<dbReference type="GO" id="GO:0003697">
    <property type="term" value="F:single-stranded DNA binding"/>
    <property type="evidence" value="ECO:0007669"/>
    <property type="project" value="TreeGrafter"/>
</dbReference>
<keyword evidence="10" id="KW-1015">Disulfide bond</keyword>
<dbReference type="InterPro" id="IPR006476">
    <property type="entry name" value="CHP01589_pln"/>
</dbReference>
<evidence type="ECO:0000256" key="3">
    <source>
        <dbReference type="ARBA" id="ARBA00007178"/>
    </source>
</evidence>
<dbReference type="InterPro" id="IPR006044">
    <property type="entry name" value="11S_seedstore_pln"/>
</dbReference>
<evidence type="ECO:0000256" key="14">
    <source>
        <dbReference type="ARBA" id="ARBA00056000"/>
    </source>
</evidence>
<dbReference type="InterPro" id="IPR027417">
    <property type="entry name" value="P-loop_NTPase"/>
</dbReference>
<dbReference type="InParanoid" id="A0A200R694"/>
<dbReference type="InterPro" id="IPR006045">
    <property type="entry name" value="Cupin_1"/>
</dbReference>
<evidence type="ECO:0000256" key="11">
    <source>
        <dbReference type="ARBA" id="ARBA00023172"/>
    </source>
</evidence>
<dbReference type="Gene3D" id="3.40.50.300">
    <property type="entry name" value="P-loop containing nucleotide triphosphate hydrolases"/>
    <property type="match status" value="1"/>
</dbReference>
<dbReference type="Proteomes" id="UP000195402">
    <property type="component" value="Unassembled WGS sequence"/>
</dbReference>
<evidence type="ECO:0000256" key="4">
    <source>
        <dbReference type="ARBA" id="ARBA00022741"/>
    </source>
</evidence>
<dbReference type="InterPro" id="IPR051988">
    <property type="entry name" value="HRR_RAD51_Paralog"/>
</dbReference>
<dbReference type="SMART" id="SM00835">
    <property type="entry name" value="Cupin_1"/>
    <property type="match status" value="2"/>
</dbReference>
<evidence type="ECO:0000256" key="5">
    <source>
        <dbReference type="ARBA" id="ARBA00022761"/>
    </source>
</evidence>
<evidence type="ECO:0000256" key="7">
    <source>
        <dbReference type="ARBA" id="ARBA00022840"/>
    </source>
</evidence>
<dbReference type="Pfam" id="PF00190">
    <property type="entry name" value="Cupin_1"/>
    <property type="match status" value="2"/>
</dbReference>
<evidence type="ECO:0000256" key="2">
    <source>
        <dbReference type="ARBA" id="ARBA00007095"/>
    </source>
</evidence>
<comment type="function">
    <text evidence="14">Involved in the homologous recombination repair (HRR) pathway of double-stranded DNA breaks arising during DNA replication or induced by DNA-damaging agents.</text>
</comment>
<dbReference type="PROSITE" id="PS50162">
    <property type="entry name" value="RECA_2"/>
    <property type="match status" value="1"/>
</dbReference>
<dbReference type="InterPro" id="IPR014710">
    <property type="entry name" value="RmlC-like_jellyroll"/>
</dbReference>
<dbReference type="Pfam" id="PF09713">
    <property type="entry name" value="A_thal_3526"/>
    <property type="match status" value="1"/>
</dbReference>
<evidence type="ECO:0000256" key="13">
    <source>
        <dbReference type="ARBA" id="ARBA00023242"/>
    </source>
</evidence>
<evidence type="ECO:0000256" key="9">
    <source>
        <dbReference type="ARBA" id="ARBA00023129"/>
    </source>
</evidence>
<keyword evidence="13" id="KW-0539">Nucleus</keyword>
<dbReference type="EMBL" id="MVGT01000437">
    <property type="protein sequence ID" value="OVA18262.1"/>
    <property type="molecule type" value="Genomic_DNA"/>
</dbReference>
<keyword evidence="8" id="KW-0238">DNA-binding</keyword>
<comment type="subcellular location">
    <subcellularLocation>
        <location evidence="1">Nucleus</location>
    </subcellularLocation>
</comment>
<dbReference type="CDD" id="cd02243">
    <property type="entry name" value="cupin_11S_legumin_C"/>
    <property type="match status" value="1"/>
</dbReference>
<dbReference type="NCBIfam" id="TIGR01589">
    <property type="entry name" value="A_thal_3526"/>
    <property type="match status" value="1"/>
</dbReference>
<evidence type="ECO:0000256" key="6">
    <source>
        <dbReference type="ARBA" id="ARBA00022763"/>
    </source>
</evidence>
<feature type="region of interest" description="Disordered" evidence="15">
    <location>
        <begin position="785"/>
        <end position="822"/>
    </location>
</feature>
<keyword evidence="7" id="KW-0067">ATP-binding</keyword>
<evidence type="ECO:0000313" key="18">
    <source>
        <dbReference type="Proteomes" id="UP000195402"/>
    </source>
</evidence>
<dbReference type="FunFam" id="3.40.50.300:FF:001665">
    <property type="entry name" value="DNA repair protein RAD51 4"/>
    <property type="match status" value="1"/>
</dbReference>
<dbReference type="GO" id="GO:0005657">
    <property type="term" value="C:replication fork"/>
    <property type="evidence" value="ECO:0007669"/>
    <property type="project" value="TreeGrafter"/>
</dbReference>
<dbReference type="GO" id="GO:0005815">
    <property type="term" value="C:microtubule organizing center"/>
    <property type="evidence" value="ECO:0007669"/>
    <property type="project" value="TreeGrafter"/>
</dbReference>
<feature type="domain" description="RecA family profile 1" evidence="16">
    <location>
        <begin position="436"/>
        <end position="615"/>
    </location>
</feature>
<dbReference type="GO" id="GO:0005524">
    <property type="term" value="F:ATP binding"/>
    <property type="evidence" value="ECO:0007669"/>
    <property type="project" value="UniProtKB-KW"/>
</dbReference>
<dbReference type="CDD" id="cd02242">
    <property type="entry name" value="cupin_11S_legumin_N"/>
    <property type="match status" value="1"/>
</dbReference>
<accession>A0A200R694</accession>
<evidence type="ECO:0000256" key="15">
    <source>
        <dbReference type="SAM" id="MobiDB-lite"/>
    </source>
</evidence>